<feature type="region of interest" description="Disordered" evidence="1">
    <location>
        <begin position="86"/>
        <end position="120"/>
    </location>
</feature>
<name>A0A2J5HR81_9EURO</name>
<keyword evidence="4" id="KW-1185">Reference proteome</keyword>
<dbReference type="PANTHER" id="PTHR11096">
    <property type="entry name" value="RNA 3' TERMINAL PHOSPHATE CYCLASE"/>
    <property type="match status" value="1"/>
</dbReference>
<evidence type="ECO:0000313" key="4">
    <source>
        <dbReference type="Proteomes" id="UP000235023"/>
    </source>
</evidence>
<dbReference type="InterPro" id="IPR037136">
    <property type="entry name" value="RNA3'_phos_cyclase_dom_sf"/>
</dbReference>
<feature type="domain" description="RNA 3'-terminal phosphate cyclase" evidence="2">
    <location>
        <begin position="152"/>
        <end position="215"/>
    </location>
</feature>
<evidence type="ECO:0000313" key="3">
    <source>
        <dbReference type="EMBL" id="PLN79802.1"/>
    </source>
</evidence>
<dbReference type="AlphaFoldDB" id="A0A2J5HR81"/>
<reference evidence="4" key="1">
    <citation type="submission" date="2017-12" db="EMBL/GenBank/DDBJ databases">
        <authorList>
            <consortium name="DOE Joint Genome Institute"/>
            <person name="Mondo S.J."/>
            <person name="Kjaerbolling I."/>
            <person name="Vesth T.C."/>
            <person name="Frisvad J.C."/>
            <person name="Nybo J.L."/>
            <person name="Theobald S."/>
            <person name="Kuo A."/>
            <person name="Bowyer P."/>
            <person name="Matsuda Y."/>
            <person name="Lyhne E.K."/>
            <person name="Kogle M.E."/>
            <person name="Clum A."/>
            <person name="Lipzen A."/>
            <person name="Salamov A."/>
            <person name="Ngan C.Y."/>
            <person name="Daum C."/>
            <person name="Chiniquy J."/>
            <person name="Barry K."/>
            <person name="LaButti K."/>
            <person name="Haridas S."/>
            <person name="Simmons B.A."/>
            <person name="Magnuson J.K."/>
            <person name="Mortensen U.H."/>
            <person name="Larsen T.O."/>
            <person name="Grigoriev I.V."/>
            <person name="Baker S.E."/>
            <person name="Andersen M.R."/>
            <person name="Nordberg H.P."/>
            <person name="Cantor M.N."/>
            <person name="Hua S.X."/>
        </authorList>
    </citation>
    <scope>NUCLEOTIDE SEQUENCE [LARGE SCALE GENOMIC DNA]</scope>
    <source>
        <strain evidence="4">IBT 19404</strain>
    </source>
</reference>
<dbReference type="GO" id="GO:0003963">
    <property type="term" value="F:RNA-3'-phosphate cyclase activity"/>
    <property type="evidence" value="ECO:0007669"/>
    <property type="project" value="TreeGrafter"/>
</dbReference>
<dbReference type="EMBL" id="KZ559555">
    <property type="protein sequence ID" value="PLN79802.1"/>
    <property type="molecule type" value="Genomic_DNA"/>
</dbReference>
<dbReference type="Pfam" id="PF01137">
    <property type="entry name" value="RTC"/>
    <property type="match status" value="2"/>
</dbReference>
<dbReference type="InterPro" id="IPR000228">
    <property type="entry name" value="RNA3'_term_phos_cyc"/>
</dbReference>
<protein>
    <submittedName>
        <fullName evidence="3">RNA 3'-terminal phosphate cyclase/enolpyruvate transferase</fullName>
    </submittedName>
</protein>
<keyword evidence="3" id="KW-0808">Transferase</keyword>
<dbReference type="PANTHER" id="PTHR11096:SF0">
    <property type="entry name" value="RNA 3'-TERMINAL PHOSPHATE CYCLASE"/>
    <property type="match status" value="1"/>
</dbReference>
<dbReference type="GO" id="GO:0005634">
    <property type="term" value="C:nucleus"/>
    <property type="evidence" value="ECO:0007669"/>
    <property type="project" value="TreeGrafter"/>
</dbReference>
<dbReference type="Proteomes" id="UP000235023">
    <property type="component" value="Unassembled WGS sequence"/>
</dbReference>
<accession>A0A2J5HR81</accession>
<dbReference type="GO" id="GO:0016740">
    <property type="term" value="F:transferase activity"/>
    <property type="evidence" value="ECO:0007669"/>
    <property type="project" value="UniProtKB-KW"/>
</dbReference>
<dbReference type="InterPro" id="IPR023797">
    <property type="entry name" value="RNA3'_phos_cyclase_dom"/>
</dbReference>
<sequence length="251" mass="26589">MTKDLPTVTIDGRTHEGGGQILRLAAGLSAITGKAVTITNIRAGRRPTGLRGSHVAAIKCLEVISASEAQGVVLGSESVVFHPACPVSPPSSSPSSTTSTSSKTTKSKKRTKSPNGFPFHKTFVNGTSTNPEALIVISPTSNGVNGSPTNLQQISIGQKTNGSTFLIFQAIYPYLLARALHPISVRIIGGTNTRSAPTVDYVKQVLLPNFAQFGLPPGRGKSRRAAASPGRRRQQRQRSRWEENTHAAAFP</sequence>
<feature type="region of interest" description="Disordered" evidence="1">
    <location>
        <begin position="214"/>
        <end position="251"/>
    </location>
</feature>
<organism evidence="3 4">
    <name type="scientific">Aspergillus taichungensis</name>
    <dbReference type="NCBI Taxonomy" id="482145"/>
    <lineage>
        <taxon>Eukaryota</taxon>
        <taxon>Fungi</taxon>
        <taxon>Dikarya</taxon>
        <taxon>Ascomycota</taxon>
        <taxon>Pezizomycotina</taxon>
        <taxon>Eurotiomycetes</taxon>
        <taxon>Eurotiomycetidae</taxon>
        <taxon>Eurotiales</taxon>
        <taxon>Aspergillaceae</taxon>
        <taxon>Aspergillus</taxon>
        <taxon>Aspergillus subgen. Circumdati</taxon>
    </lineage>
</organism>
<dbReference type="SUPFAM" id="SSF55205">
    <property type="entry name" value="EPT/RTPC-like"/>
    <property type="match status" value="2"/>
</dbReference>
<dbReference type="GO" id="GO:0006396">
    <property type="term" value="P:RNA processing"/>
    <property type="evidence" value="ECO:0007669"/>
    <property type="project" value="InterPro"/>
</dbReference>
<evidence type="ECO:0000259" key="2">
    <source>
        <dbReference type="Pfam" id="PF01137"/>
    </source>
</evidence>
<feature type="domain" description="RNA 3'-terminal phosphate cyclase" evidence="2">
    <location>
        <begin position="15"/>
        <end position="84"/>
    </location>
</feature>
<feature type="compositionally biased region" description="Low complexity" evidence="1">
    <location>
        <begin position="93"/>
        <end position="104"/>
    </location>
</feature>
<feature type="compositionally biased region" description="Basic residues" evidence="1">
    <location>
        <begin position="220"/>
        <end position="238"/>
    </location>
</feature>
<dbReference type="InterPro" id="IPR013792">
    <property type="entry name" value="RNA3'P_cycl/enolpyr_Trfase_a/b"/>
</dbReference>
<keyword evidence="3" id="KW-0670">Pyruvate</keyword>
<evidence type="ECO:0000256" key="1">
    <source>
        <dbReference type="SAM" id="MobiDB-lite"/>
    </source>
</evidence>
<gene>
    <name evidence="3" type="ORF">BDW42DRAFT_172144</name>
</gene>
<proteinExistence type="predicted"/>
<dbReference type="Gene3D" id="3.65.10.20">
    <property type="entry name" value="RNA 3'-terminal phosphate cyclase domain"/>
    <property type="match status" value="1"/>
</dbReference>
<dbReference type="OrthoDB" id="25029at2759"/>